<evidence type="ECO:0000259" key="1">
    <source>
        <dbReference type="Pfam" id="PF01548"/>
    </source>
</evidence>
<keyword evidence="5" id="KW-1185">Reference proteome</keyword>
<evidence type="ECO:0000313" key="4">
    <source>
        <dbReference type="EMBL" id="PKV95265.1"/>
    </source>
</evidence>
<dbReference type="GO" id="GO:0006313">
    <property type="term" value="P:DNA transposition"/>
    <property type="evidence" value="ECO:0007669"/>
    <property type="project" value="InterPro"/>
</dbReference>
<dbReference type="PANTHER" id="PTHR33055">
    <property type="entry name" value="TRANSPOSASE FOR INSERTION SEQUENCE ELEMENT IS1111A"/>
    <property type="match status" value="1"/>
</dbReference>
<dbReference type="Pfam" id="PF01548">
    <property type="entry name" value="DEDD_Tnp_IS110"/>
    <property type="match status" value="1"/>
</dbReference>
<accession>A0A2N3WJM3</accession>
<reference evidence="3 5" key="1">
    <citation type="submission" date="2017-12" db="EMBL/GenBank/DDBJ databases">
        <title>Sequencing the genomes of 1000 Actinobacteria strains.</title>
        <authorList>
            <person name="Klenk H.-P."/>
        </authorList>
    </citation>
    <scope>NUCLEOTIDE SEQUENCE [LARGE SCALE GENOMIC DNA]</scope>
    <source>
        <strain evidence="3 5">DSM 45165</strain>
    </source>
</reference>
<dbReference type="GO" id="GO:0004803">
    <property type="term" value="F:transposase activity"/>
    <property type="evidence" value="ECO:0007669"/>
    <property type="project" value="InterPro"/>
</dbReference>
<dbReference type="AlphaFoldDB" id="A0A2N3WJM3"/>
<feature type="domain" description="Transposase IS116/IS110/IS902 C-terminal" evidence="2">
    <location>
        <begin position="265"/>
        <end position="347"/>
    </location>
</feature>
<name>A0A2N3WJM3_9PSEU</name>
<evidence type="ECO:0000259" key="2">
    <source>
        <dbReference type="Pfam" id="PF02371"/>
    </source>
</evidence>
<feature type="domain" description="Transposase IS110-like N-terminal" evidence="1">
    <location>
        <begin position="3"/>
        <end position="134"/>
    </location>
</feature>
<dbReference type="GO" id="GO:0003677">
    <property type="term" value="F:DNA binding"/>
    <property type="evidence" value="ECO:0007669"/>
    <property type="project" value="InterPro"/>
</dbReference>
<dbReference type="InterPro" id="IPR003346">
    <property type="entry name" value="Transposase_20"/>
</dbReference>
<sequence>MIEQFRIDHTAAGVNRLVARCLELETDPADVRVVLETRHGLLVETLADAGFTVLPVNPDVVARRRGPAKKKDDAEDARICCLLALDQFLELRKLIPHGELAGELRTIARDDERAARDERRLLNRLRADLLATFPAALAIAGGNLGSPVMLKLLSRWPGHDELAAADPHDIAAFARAASHGWPDRFAARVADALAADRLPVKDYLARAKTGTIALTATQLLAIRDQRRAWERRMAELLLGTARRGHATQAKEPDPGKAVPGGDIYLSFPGLGDRLAARIAGEIGDDITQFATPNGLQCYGGTAPVTRRSGRSEFVVARRLAHNHYLGAAVHQWAFCSLSRSAWAREFYDGKIAAGKSHHSALRALANRWLEILWHCLVKRIRYDETIHIRNRQQAHQPPSAA</sequence>
<dbReference type="InterPro" id="IPR047650">
    <property type="entry name" value="Transpos_IS110"/>
</dbReference>
<evidence type="ECO:0000313" key="3">
    <source>
        <dbReference type="EMBL" id="PKV94046.1"/>
    </source>
</evidence>
<evidence type="ECO:0000313" key="5">
    <source>
        <dbReference type="Proteomes" id="UP000233750"/>
    </source>
</evidence>
<dbReference type="EMBL" id="PJMY01000003">
    <property type="protein sequence ID" value="PKV95265.1"/>
    <property type="molecule type" value="Genomic_DNA"/>
</dbReference>
<dbReference type="Proteomes" id="UP000233750">
    <property type="component" value="Unassembled WGS sequence"/>
</dbReference>
<proteinExistence type="predicted"/>
<organism evidence="3 5">
    <name type="scientific">Amycolatopsis echigonensis</name>
    <dbReference type="NCBI Taxonomy" id="2576905"/>
    <lineage>
        <taxon>Bacteria</taxon>
        <taxon>Bacillati</taxon>
        <taxon>Actinomycetota</taxon>
        <taxon>Actinomycetes</taxon>
        <taxon>Pseudonocardiales</taxon>
        <taxon>Pseudonocardiaceae</taxon>
        <taxon>Amycolatopsis</taxon>
    </lineage>
</organism>
<gene>
    <name evidence="3" type="ORF">ATK30_4915</name>
    <name evidence="4" type="ORF">ATK30_6178</name>
</gene>
<dbReference type="PANTHER" id="PTHR33055:SF3">
    <property type="entry name" value="PUTATIVE TRANSPOSASE FOR IS117-RELATED"/>
    <property type="match status" value="1"/>
</dbReference>
<comment type="caution">
    <text evidence="3">The sequence shown here is derived from an EMBL/GenBank/DDBJ whole genome shotgun (WGS) entry which is preliminary data.</text>
</comment>
<dbReference type="Pfam" id="PF02371">
    <property type="entry name" value="Transposase_20"/>
    <property type="match status" value="1"/>
</dbReference>
<dbReference type="EMBL" id="PJMY01000003">
    <property type="protein sequence ID" value="PKV94046.1"/>
    <property type="molecule type" value="Genomic_DNA"/>
</dbReference>
<dbReference type="InterPro" id="IPR002525">
    <property type="entry name" value="Transp_IS110-like_N"/>
</dbReference>
<protein>
    <submittedName>
        <fullName evidence="3">Transposase IS116/IS110/IS902 family protein</fullName>
    </submittedName>
</protein>